<dbReference type="AlphaFoldDB" id="F7XC00"/>
<keyword evidence="1" id="KW-0614">Plasmid</keyword>
<reference evidence="1 2" key="1">
    <citation type="journal article" date="2011" name="J. Biotechnol.">
        <title>The complete genome sequence of the dominant Sinorhizobium meliloti field isolate SM11 extends the S. meliloti pan-genome.</title>
        <authorList>
            <person name="Schneiker-Bekel S."/>
            <person name="Wibberg D."/>
            <person name="Bekel T."/>
            <person name="Blom J."/>
            <person name="Linke B."/>
            <person name="Neuweger H."/>
            <person name="Stiens M."/>
            <person name="Vorholter F.J."/>
            <person name="Weidner S."/>
            <person name="Goesmann A."/>
            <person name="Puhler A."/>
            <person name="Schluter A."/>
        </authorList>
    </citation>
    <scope>NUCLEOTIDE SEQUENCE [LARGE SCALE GENOMIC DNA]</scope>
    <source>
        <strain evidence="1 2">SM11</strain>
        <plasmid evidence="2">pSmeSM11c</plasmid>
    </source>
</reference>
<accession>F7XC00</accession>
<protein>
    <submittedName>
        <fullName evidence="1">Uncharacterized protein</fullName>
    </submittedName>
</protein>
<dbReference type="EMBL" id="CP001831">
    <property type="protein sequence ID" value="AEH82587.1"/>
    <property type="molecule type" value="Genomic_DNA"/>
</dbReference>
<dbReference type="HOGENOM" id="CLU_3103870_0_0_5"/>
<name>F7XC00_SINMM</name>
<proteinExistence type="predicted"/>
<geneLocation type="plasmid" evidence="1 2">
    <name>pSmeSM11c</name>
</geneLocation>
<dbReference type="KEGG" id="smx:SM11_pC1514"/>
<gene>
    <name evidence="1" type="ordered locus">SM11_pC1514</name>
</gene>
<dbReference type="Proteomes" id="UP000009045">
    <property type="component" value="Plasmid pSmeSM11c"/>
</dbReference>
<evidence type="ECO:0000313" key="1">
    <source>
        <dbReference type="EMBL" id="AEH82587.1"/>
    </source>
</evidence>
<organism evidence="1 2">
    <name type="scientific">Sinorhizobium meliloti (strain SM11)</name>
    <dbReference type="NCBI Taxonomy" id="707241"/>
    <lineage>
        <taxon>Bacteria</taxon>
        <taxon>Pseudomonadati</taxon>
        <taxon>Pseudomonadota</taxon>
        <taxon>Alphaproteobacteria</taxon>
        <taxon>Hyphomicrobiales</taxon>
        <taxon>Rhizobiaceae</taxon>
        <taxon>Sinorhizobium/Ensifer group</taxon>
        <taxon>Sinorhizobium</taxon>
    </lineage>
</organism>
<sequence>MFQTRHWTGRTAKVSGRLDGFGAFVPNLDGTDTPTPYRLTPASRDQALAVY</sequence>
<evidence type="ECO:0000313" key="2">
    <source>
        <dbReference type="Proteomes" id="UP000009045"/>
    </source>
</evidence>